<keyword evidence="6" id="KW-0552">Olfaction</keyword>
<evidence type="ECO:0000313" key="9">
    <source>
        <dbReference type="EMBL" id="SSX22932.1"/>
    </source>
</evidence>
<keyword evidence="8" id="KW-0732">Signal</keyword>
<dbReference type="PANTHER" id="PTHR21066:SF17">
    <property type="entry name" value="AGAP011368-PA"/>
    <property type="match status" value="1"/>
</dbReference>
<gene>
    <name evidence="9" type="primary">CSON007829</name>
</gene>
<dbReference type="InterPro" id="IPR036728">
    <property type="entry name" value="PBP_GOBP_sf"/>
</dbReference>
<accession>A0A336LXZ7</accession>
<dbReference type="AlphaFoldDB" id="A0A336LXZ7"/>
<evidence type="ECO:0000256" key="4">
    <source>
        <dbReference type="ARBA" id="ARBA00022525"/>
    </source>
</evidence>
<comment type="similarity">
    <text evidence="2">Belongs to the PBP/GOBP family.</text>
</comment>
<evidence type="ECO:0000256" key="5">
    <source>
        <dbReference type="ARBA" id="ARBA00022606"/>
    </source>
</evidence>
<protein>
    <submittedName>
        <fullName evidence="9">CSON007829 protein</fullName>
    </submittedName>
</protein>
<evidence type="ECO:0000256" key="6">
    <source>
        <dbReference type="ARBA" id="ARBA00022725"/>
    </source>
</evidence>
<evidence type="ECO:0000256" key="2">
    <source>
        <dbReference type="ARBA" id="ARBA00008098"/>
    </source>
</evidence>
<feature type="region of interest" description="Disordered" evidence="7">
    <location>
        <begin position="247"/>
        <end position="269"/>
    </location>
</feature>
<dbReference type="GO" id="GO:0005549">
    <property type="term" value="F:odorant binding"/>
    <property type="evidence" value="ECO:0007669"/>
    <property type="project" value="InterPro"/>
</dbReference>
<dbReference type="EMBL" id="UFQT01000294">
    <property type="protein sequence ID" value="SSX22932.1"/>
    <property type="molecule type" value="Genomic_DNA"/>
</dbReference>
<reference evidence="9" key="1">
    <citation type="submission" date="2018-07" db="EMBL/GenBank/DDBJ databases">
        <authorList>
            <person name="Quirk P.G."/>
            <person name="Krulwich T.A."/>
        </authorList>
    </citation>
    <scope>NUCLEOTIDE SEQUENCE</scope>
</reference>
<keyword evidence="5" id="KW-0716">Sensory transduction</keyword>
<feature type="signal peptide" evidence="8">
    <location>
        <begin position="1"/>
        <end position="20"/>
    </location>
</feature>
<proteinExistence type="inferred from homology"/>
<comment type="subcellular location">
    <subcellularLocation>
        <location evidence="1">Secreted</location>
    </subcellularLocation>
</comment>
<dbReference type="VEuPathDB" id="VectorBase:CSON007829"/>
<evidence type="ECO:0000256" key="1">
    <source>
        <dbReference type="ARBA" id="ARBA00004613"/>
    </source>
</evidence>
<organism evidence="9">
    <name type="scientific">Culicoides sonorensis</name>
    <name type="common">Biting midge</name>
    <dbReference type="NCBI Taxonomy" id="179676"/>
    <lineage>
        <taxon>Eukaryota</taxon>
        <taxon>Metazoa</taxon>
        <taxon>Ecdysozoa</taxon>
        <taxon>Arthropoda</taxon>
        <taxon>Hexapoda</taxon>
        <taxon>Insecta</taxon>
        <taxon>Pterygota</taxon>
        <taxon>Neoptera</taxon>
        <taxon>Endopterygota</taxon>
        <taxon>Diptera</taxon>
        <taxon>Nematocera</taxon>
        <taxon>Chironomoidea</taxon>
        <taxon>Ceratopogonidae</taxon>
        <taxon>Ceratopogoninae</taxon>
        <taxon>Culicoides</taxon>
        <taxon>Monoculicoides</taxon>
    </lineage>
</organism>
<evidence type="ECO:0000256" key="7">
    <source>
        <dbReference type="SAM" id="MobiDB-lite"/>
    </source>
</evidence>
<evidence type="ECO:0000256" key="3">
    <source>
        <dbReference type="ARBA" id="ARBA00022448"/>
    </source>
</evidence>
<feature type="chain" id="PRO_5016416359" evidence="8">
    <location>
        <begin position="21"/>
        <end position="269"/>
    </location>
</feature>
<sequence>MFKTPLFMLIFSLLTKTFLCYDFNDIEFNKVLMDDLIEYEALTEDELPMQEFVDRVKRDAESVVNVNASEVTMMMSNNKEKECKRQHFGRHNRCCNDGFERSEEMKEIKRQCFAEVKKQRKSRKNDDGLDVFSCEKVEKNKESVVCAMECVAKKQGTLTDDSIPDVDAFKALMKKQYKEDAWQLKVVDEIVDICLAETAAKMALQRQNVTENSIQKCNPGPSIMAHCLWRQIVLRCPVELQDKSQQCQKMREKEQKKVDGTKTGRNKRI</sequence>
<dbReference type="GO" id="GO:0005576">
    <property type="term" value="C:extracellular region"/>
    <property type="evidence" value="ECO:0007669"/>
    <property type="project" value="UniProtKB-SubCell"/>
</dbReference>
<name>A0A336LXZ7_CULSO</name>
<evidence type="ECO:0000256" key="8">
    <source>
        <dbReference type="SAM" id="SignalP"/>
    </source>
</evidence>
<dbReference type="PANTHER" id="PTHR21066">
    <property type="entry name" value="ODORANT-BINDING PROTEIN 59A-RELATED"/>
    <property type="match status" value="1"/>
</dbReference>
<dbReference type="Gene3D" id="1.10.238.270">
    <property type="match status" value="1"/>
</dbReference>
<keyword evidence="4" id="KW-0964">Secreted</keyword>
<dbReference type="GO" id="GO:0007608">
    <property type="term" value="P:sensory perception of smell"/>
    <property type="evidence" value="ECO:0007669"/>
    <property type="project" value="UniProtKB-KW"/>
</dbReference>
<dbReference type="OMA" id="MRCCNDG"/>
<dbReference type="InterPro" id="IPR052295">
    <property type="entry name" value="Odorant-binding_protein"/>
</dbReference>
<dbReference type="SUPFAM" id="SSF47565">
    <property type="entry name" value="Insect pheromone/odorant-binding proteins"/>
    <property type="match status" value="1"/>
</dbReference>
<feature type="compositionally biased region" description="Basic and acidic residues" evidence="7">
    <location>
        <begin position="249"/>
        <end position="262"/>
    </location>
</feature>
<keyword evidence="3" id="KW-0813">Transport</keyword>